<evidence type="ECO:0000313" key="2">
    <source>
        <dbReference type="Proteomes" id="UP000183567"/>
    </source>
</evidence>
<protein>
    <submittedName>
        <fullName evidence="1">Uncharacterized protein</fullName>
    </submittedName>
</protein>
<dbReference type="STRING" id="180088.A0A1J8RB17"/>
<dbReference type="AlphaFoldDB" id="A0A1J8RB17"/>
<comment type="caution">
    <text evidence="1">The sequence shown here is derived from an EMBL/GenBank/DDBJ whole genome shotgun (WGS) entry which is preliminary data.</text>
</comment>
<dbReference type="EMBL" id="LVVM01000282">
    <property type="protein sequence ID" value="OJA21084.1"/>
    <property type="molecule type" value="Genomic_DNA"/>
</dbReference>
<accession>A0A1J8RB17</accession>
<organism evidence="1 2">
    <name type="scientific">Rhizopogon vesiculosus</name>
    <dbReference type="NCBI Taxonomy" id="180088"/>
    <lineage>
        <taxon>Eukaryota</taxon>
        <taxon>Fungi</taxon>
        <taxon>Dikarya</taxon>
        <taxon>Basidiomycota</taxon>
        <taxon>Agaricomycotina</taxon>
        <taxon>Agaricomycetes</taxon>
        <taxon>Agaricomycetidae</taxon>
        <taxon>Boletales</taxon>
        <taxon>Suillineae</taxon>
        <taxon>Rhizopogonaceae</taxon>
        <taxon>Rhizopogon</taxon>
    </lineage>
</organism>
<keyword evidence="2" id="KW-1185">Reference proteome</keyword>
<reference evidence="1 2" key="1">
    <citation type="submission" date="2016-03" db="EMBL/GenBank/DDBJ databases">
        <title>Comparative genomics of the ectomycorrhizal sister species Rhizopogon vinicolor and Rhizopogon vesiculosus (Basidiomycota: Boletales) reveals a divergence of the mating type B locus.</title>
        <authorList>
            <person name="Mujic A.B."/>
            <person name="Kuo A."/>
            <person name="Tritt A."/>
            <person name="Lipzen A."/>
            <person name="Chen C."/>
            <person name="Johnson J."/>
            <person name="Sharma A."/>
            <person name="Barry K."/>
            <person name="Grigoriev I.V."/>
            <person name="Spatafora J.W."/>
        </authorList>
    </citation>
    <scope>NUCLEOTIDE SEQUENCE [LARGE SCALE GENOMIC DNA]</scope>
    <source>
        <strain evidence="1 2">AM-OR11-056</strain>
    </source>
</reference>
<name>A0A1J8RB17_9AGAM</name>
<evidence type="ECO:0000313" key="1">
    <source>
        <dbReference type="EMBL" id="OJA21084.1"/>
    </source>
</evidence>
<sequence>MHYDLIKLTDHYAEGSTEYQTAPSVVDILRLKRYLEPKLPIELIDRIIDEASYWASSSVYLEPPSTVPIRRDGKKEEYLLYLRTPPLGIHGTEGDFSLVGKDFEDGGAAWTKKLLVGHPEDPSPTISRPCRKIEFQLWCHHDLAAQFPRTFGSSHIWLDVFIEKLQTPIFTNDIVEWPAHLLFEEIDPDTASKPLLPYDRICQKAVAAISQTAEHTVVWHFRDSFNKGFTSTTVWNFLDGSCDKELARATEAAKLVRDMQSGDCISLRVRSRFPDPENHIQTAKVTVYWAV</sequence>
<dbReference type="OrthoDB" id="66095at2759"/>
<proteinExistence type="predicted"/>
<dbReference type="Proteomes" id="UP000183567">
    <property type="component" value="Unassembled WGS sequence"/>
</dbReference>
<gene>
    <name evidence="1" type="ORF">AZE42_07728</name>
</gene>